<dbReference type="Pfam" id="PF03705">
    <property type="entry name" value="CheR_N"/>
    <property type="match status" value="1"/>
</dbReference>
<dbReference type="InterPro" id="IPR029063">
    <property type="entry name" value="SAM-dependent_MTases_sf"/>
</dbReference>
<dbReference type="InterPro" id="IPR022642">
    <property type="entry name" value="CheR_C"/>
</dbReference>
<dbReference type="Gene3D" id="3.40.50.150">
    <property type="entry name" value="Vaccinia Virus protein VP39"/>
    <property type="match status" value="1"/>
</dbReference>
<dbReference type="Proteomes" id="UP000239590">
    <property type="component" value="Unassembled WGS sequence"/>
</dbReference>
<name>A0A2S7IMK8_9BACT</name>
<reference evidence="3" key="1">
    <citation type="submission" date="2018-02" db="EMBL/GenBank/DDBJ databases">
        <title>Genome sequencing of Solimonas sp. HR-BB.</title>
        <authorList>
            <person name="Lee Y."/>
            <person name="Jeon C.O."/>
        </authorList>
    </citation>
    <scope>NUCLEOTIDE SEQUENCE [LARGE SCALE GENOMIC DNA]</scope>
    <source>
        <strain evidence="3">HR-U</strain>
    </source>
</reference>
<dbReference type="Pfam" id="PF01739">
    <property type="entry name" value="CheR"/>
    <property type="match status" value="1"/>
</dbReference>
<dbReference type="InterPro" id="IPR050903">
    <property type="entry name" value="Bact_Chemotaxis_MeTrfase"/>
</dbReference>
<comment type="caution">
    <text evidence="2">The sequence shown here is derived from an EMBL/GenBank/DDBJ whole genome shotgun (WGS) entry which is preliminary data.</text>
</comment>
<dbReference type="PANTHER" id="PTHR24422">
    <property type="entry name" value="CHEMOTAXIS PROTEIN METHYLTRANSFERASE"/>
    <property type="match status" value="1"/>
</dbReference>
<dbReference type="SUPFAM" id="SSF53335">
    <property type="entry name" value="S-adenosyl-L-methionine-dependent methyltransferases"/>
    <property type="match status" value="1"/>
</dbReference>
<protein>
    <submittedName>
        <fullName evidence="2">Chemotaxis protein CheR</fullName>
    </submittedName>
</protein>
<dbReference type="PANTHER" id="PTHR24422:SF8">
    <property type="entry name" value="CHEMOTAXIS PROTEIN"/>
    <property type="match status" value="1"/>
</dbReference>
<dbReference type="SMART" id="SM00138">
    <property type="entry name" value="MeTrc"/>
    <property type="match status" value="1"/>
</dbReference>
<feature type="domain" description="CheR-type methyltransferase" evidence="1">
    <location>
        <begin position="1"/>
        <end position="274"/>
    </location>
</feature>
<sequence>MNDGIDILPHEIDEIIQVIREQYGYDFIDYSRASFTRRVKHCMQRAGLKTMYELRYHLINEASFFAWFLQTLTVNVTEMFRDPVFYRQLRETVIPRLASYPIIKIWHAGCATGEEVYSMAILLKEAGLLDRTRIYATDINPANLEKARKGIIPLNAMKEYTANYTRSGGTEDFSSYYEAHPDHVVIRPELLQKVVFSQHNLVTDQMFNEFQLICCRNVLIYFNKNLQNRVLRLLYDSLVPLGYLALGMKESLLFMDIQAEFESINESSKIFRRKH</sequence>
<dbReference type="PROSITE" id="PS50123">
    <property type="entry name" value="CHER"/>
    <property type="match status" value="1"/>
</dbReference>
<dbReference type="InterPro" id="IPR000780">
    <property type="entry name" value="CheR_MeTrfase"/>
</dbReference>
<dbReference type="EMBL" id="PTRA01000001">
    <property type="protein sequence ID" value="PQA58889.1"/>
    <property type="molecule type" value="Genomic_DNA"/>
</dbReference>
<dbReference type="RefSeq" id="WP_104710056.1">
    <property type="nucleotide sequence ID" value="NZ_PTRA01000001.1"/>
</dbReference>
<dbReference type="AlphaFoldDB" id="A0A2S7IMK8"/>
<dbReference type="OrthoDB" id="9816309at2"/>
<evidence type="ECO:0000313" key="3">
    <source>
        <dbReference type="Proteomes" id="UP000239590"/>
    </source>
</evidence>
<dbReference type="GO" id="GO:0008757">
    <property type="term" value="F:S-adenosylmethionine-dependent methyltransferase activity"/>
    <property type="evidence" value="ECO:0007669"/>
    <property type="project" value="InterPro"/>
</dbReference>
<keyword evidence="3" id="KW-1185">Reference proteome</keyword>
<evidence type="ECO:0000259" key="1">
    <source>
        <dbReference type="PROSITE" id="PS50123"/>
    </source>
</evidence>
<gene>
    <name evidence="2" type="ORF">C5O19_04300</name>
</gene>
<accession>A0A2S7IMK8</accession>
<dbReference type="InterPro" id="IPR022641">
    <property type="entry name" value="CheR_N"/>
</dbReference>
<organism evidence="2 3">
    <name type="scientific">Siphonobacter curvatus</name>
    <dbReference type="NCBI Taxonomy" id="2094562"/>
    <lineage>
        <taxon>Bacteria</taxon>
        <taxon>Pseudomonadati</taxon>
        <taxon>Bacteroidota</taxon>
        <taxon>Cytophagia</taxon>
        <taxon>Cytophagales</taxon>
        <taxon>Cytophagaceae</taxon>
        <taxon>Siphonobacter</taxon>
    </lineage>
</organism>
<evidence type="ECO:0000313" key="2">
    <source>
        <dbReference type="EMBL" id="PQA58889.1"/>
    </source>
</evidence>
<dbReference type="SUPFAM" id="SSF47757">
    <property type="entry name" value="Chemotaxis receptor methyltransferase CheR, N-terminal domain"/>
    <property type="match status" value="1"/>
</dbReference>
<dbReference type="PRINTS" id="PR00996">
    <property type="entry name" value="CHERMTFRASE"/>
</dbReference>
<proteinExistence type="predicted"/>